<evidence type="ECO:0000313" key="2">
    <source>
        <dbReference type="Proteomes" id="UP000429552"/>
    </source>
</evidence>
<gene>
    <name evidence="1" type="ORF">Sliba_68470</name>
</gene>
<dbReference type="AlphaFoldDB" id="A0A640TT33"/>
<comment type="caution">
    <text evidence="1">The sequence shown here is derived from an EMBL/GenBank/DDBJ whole genome shotgun (WGS) entry which is preliminary data.</text>
</comment>
<name>A0A640TT33_STRNI</name>
<dbReference type="EMBL" id="BLIP01000003">
    <property type="protein sequence ID" value="GFE26394.1"/>
    <property type="molecule type" value="Genomic_DNA"/>
</dbReference>
<dbReference type="Proteomes" id="UP000429552">
    <property type="component" value="Unassembled WGS sequence"/>
</dbReference>
<proteinExistence type="predicted"/>
<reference evidence="1 2" key="1">
    <citation type="submission" date="2019-12" db="EMBL/GenBank/DDBJ databases">
        <title>Whole genome shotgun sequence of Streptomyces libani subsp. libani NBRC 13452.</title>
        <authorList>
            <person name="Ichikawa N."/>
            <person name="Kimura A."/>
            <person name="Kitahashi Y."/>
            <person name="Komaki H."/>
            <person name="Tamura T."/>
        </authorList>
    </citation>
    <scope>NUCLEOTIDE SEQUENCE [LARGE SCALE GENOMIC DNA]</scope>
    <source>
        <strain evidence="1 2">NBRC 13452</strain>
    </source>
</reference>
<organism evidence="1 2">
    <name type="scientific">Streptomyces nigrescens</name>
    <dbReference type="NCBI Taxonomy" id="1920"/>
    <lineage>
        <taxon>Bacteria</taxon>
        <taxon>Bacillati</taxon>
        <taxon>Actinomycetota</taxon>
        <taxon>Actinomycetes</taxon>
        <taxon>Kitasatosporales</taxon>
        <taxon>Streptomycetaceae</taxon>
        <taxon>Streptomyces</taxon>
    </lineage>
</organism>
<evidence type="ECO:0000313" key="1">
    <source>
        <dbReference type="EMBL" id="GFE26394.1"/>
    </source>
</evidence>
<protein>
    <submittedName>
        <fullName evidence="1">Uncharacterized protein</fullName>
    </submittedName>
</protein>
<accession>A0A640TT33</accession>
<sequence>MGYQPVAVLEDVAVDGVAVSECAGAAWAVAAVAVAPVSMAAPTATPVSQIRVRMIPLAVEVPVCCGACLLACLRTSVIGHRVDDTETLSGLLGAGPQRTARRLAVLGSAARALEGHAPRGPVAHQLQTYRCHLPLGAFTHFHSWAEFSPSAWQDDLLM</sequence>